<dbReference type="EMBL" id="JALKFT010000006">
    <property type="protein sequence ID" value="MCK9875695.1"/>
    <property type="molecule type" value="Genomic_DNA"/>
</dbReference>
<dbReference type="Proteomes" id="UP001201873">
    <property type="component" value="Unassembled WGS sequence"/>
</dbReference>
<feature type="transmembrane region" description="Helical" evidence="2">
    <location>
        <begin position="454"/>
        <end position="472"/>
    </location>
</feature>
<gene>
    <name evidence="3" type="ORF">MXD59_07905</name>
</gene>
<sequence>MATDAMATASTSLDGPVTVQSTTTGASVMAASAGEPTVAVELTPARPRFSWFERFHKALVLPVVGLGVLLNGLGIAAGRDGSESRSIELVWLGIALIYLVAGGRLFNPRCDARDRLRDALALGVGLTLCRTVAEIRGFDQFDELLHIRTATDLMHSGVLFSHNPLLPASARYPGLELLTDAVAQLTGLSLTLSGAVVILFARTLTIWALFVLVERLSGSAYAAGVGVVVYCASPQYYLFNSQFSYQSLAIGLMFAVLALAVATRTPPPPPAPTRTATPTKAAAPPESLAQETRTDATTTDATTADGNTADGTAPGGIPADESPGDVPSAGRSKSVRPPAAVVVAPVLGLAALATSHHLTSWLAVGILALWTLSVRRFSRDPARAGWATWLFLPGLGAMVLWSVWSGPMIGEYLAPIFEDAFGQLAGVVGGSNSSRKLFSGNGGPVTPQWERGAIILWSLLWLGAILPLLRWFPRWRHQASDRYMFRILFALGLSYPCILVGRVSPKTAEFTTRFSTFIFIGLALVVGMLGARFMSAHPAKRTTAVVTLAAMLPFLGGIVLGSPDWQRSTGPYLVSADARSVDRFALQAARWARDNLPAGSVLACDRVNGAVFAARGGVWVTSGLSGGTNVGPLYFGPHFGRYEQGILARNKVDYLVVDQRLAKSLPRIGVYVAPGEAEPGTRITHEALAKYDRVPGSVRVYDNGPIRIYSVVGLWRGKPSIATPTTTAQR</sequence>
<evidence type="ECO:0000313" key="4">
    <source>
        <dbReference type="Proteomes" id="UP001201873"/>
    </source>
</evidence>
<feature type="transmembrane region" description="Helical" evidence="2">
    <location>
        <begin position="386"/>
        <end position="404"/>
    </location>
</feature>
<evidence type="ECO:0000256" key="1">
    <source>
        <dbReference type="SAM" id="MobiDB-lite"/>
    </source>
</evidence>
<feature type="transmembrane region" description="Helical" evidence="2">
    <location>
        <begin position="510"/>
        <end position="531"/>
    </location>
</feature>
<keyword evidence="4" id="KW-1185">Reference proteome</keyword>
<reference evidence="3 4" key="1">
    <citation type="submission" date="2022-04" db="EMBL/GenBank/DDBJ databases">
        <title>Genome diversity in the genus Frankia.</title>
        <authorList>
            <person name="Carlos-Shanley C."/>
            <person name="Hahn D."/>
        </authorList>
    </citation>
    <scope>NUCLEOTIDE SEQUENCE [LARGE SCALE GENOMIC DNA]</scope>
    <source>
        <strain evidence="3 4">Ag45/Mut15</strain>
    </source>
</reference>
<comment type="caution">
    <text evidence="3">The sequence shown here is derived from an EMBL/GenBank/DDBJ whole genome shotgun (WGS) entry which is preliminary data.</text>
</comment>
<protein>
    <recommendedName>
        <fullName evidence="5">Glycosyltransferase RgtA/B/C/D-like domain-containing protein</fullName>
    </recommendedName>
</protein>
<feature type="transmembrane region" description="Helical" evidence="2">
    <location>
        <begin position="484"/>
        <end position="504"/>
    </location>
</feature>
<name>A0ABT0JWA6_9ACTN</name>
<feature type="transmembrane region" description="Helical" evidence="2">
    <location>
        <begin position="243"/>
        <end position="262"/>
    </location>
</feature>
<accession>A0ABT0JWA6</accession>
<proteinExistence type="predicted"/>
<feature type="transmembrane region" description="Helical" evidence="2">
    <location>
        <begin position="89"/>
        <end position="107"/>
    </location>
</feature>
<keyword evidence="2" id="KW-1133">Transmembrane helix</keyword>
<keyword evidence="2" id="KW-0812">Transmembrane</keyword>
<dbReference type="RefSeq" id="WP_248824114.1">
    <property type="nucleotide sequence ID" value="NZ_JALKFT010000006.1"/>
</dbReference>
<feature type="region of interest" description="Disordered" evidence="1">
    <location>
        <begin position="266"/>
        <end position="333"/>
    </location>
</feature>
<evidence type="ECO:0000256" key="2">
    <source>
        <dbReference type="SAM" id="Phobius"/>
    </source>
</evidence>
<feature type="compositionally biased region" description="Low complexity" evidence="1">
    <location>
        <begin position="295"/>
        <end position="316"/>
    </location>
</feature>
<organism evidence="3 4">
    <name type="scientific">Frankia umida</name>
    <dbReference type="NCBI Taxonomy" id="573489"/>
    <lineage>
        <taxon>Bacteria</taxon>
        <taxon>Bacillati</taxon>
        <taxon>Actinomycetota</taxon>
        <taxon>Actinomycetes</taxon>
        <taxon>Frankiales</taxon>
        <taxon>Frankiaceae</taxon>
        <taxon>Frankia</taxon>
    </lineage>
</organism>
<feature type="transmembrane region" description="Helical" evidence="2">
    <location>
        <begin position="543"/>
        <end position="561"/>
    </location>
</feature>
<feature type="compositionally biased region" description="Low complexity" evidence="1">
    <location>
        <begin position="273"/>
        <end position="285"/>
    </location>
</feature>
<feature type="transmembrane region" description="Helical" evidence="2">
    <location>
        <begin position="358"/>
        <end position="374"/>
    </location>
</feature>
<feature type="transmembrane region" description="Helical" evidence="2">
    <location>
        <begin position="220"/>
        <end position="237"/>
    </location>
</feature>
<evidence type="ECO:0000313" key="3">
    <source>
        <dbReference type="EMBL" id="MCK9875695.1"/>
    </source>
</evidence>
<evidence type="ECO:0008006" key="5">
    <source>
        <dbReference type="Google" id="ProtNLM"/>
    </source>
</evidence>
<feature type="transmembrane region" description="Helical" evidence="2">
    <location>
        <begin position="58"/>
        <end position="77"/>
    </location>
</feature>
<feature type="transmembrane region" description="Helical" evidence="2">
    <location>
        <begin position="192"/>
        <end position="213"/>
    </location>
</feature>
<keyword evidence="2" id="KW-0472">Membrane</keyword>